<name>A0A0E9XXH0_ANGAN</name>
<accession>A0A0E9XXH0</accession>
<dbReference type="EMBL" id="GBXM01002194">
    <property type="protein sequence ID" value="JAI06384.1"/>
    <property type="molecule type" value="Transcribed_RNA"/>
</dbReference>
<protein>
    <submittedName>
        <fullName evidence="2">Uncharacterized protein</fullName>
    </submittedName>
</protein>
<proteinExistence type="predicted"/>
<sequence>MMLPPSWQSGHRVLSLPDQGSSYPDCSVCLGNQL</sequence>
<evidence type="ECO:0000313" key="2">
    <source>
        <dbReference type="EMBL" id="JAI06384.1"/>
    </source>
</evidence>
<organism evidence="2">
    <name type="scientific">Anguilla anguilla</name>
    <name type="common">European freshwater eel</name>
    <name type="synonym">Muraena anguilla</name>
    <dbReference type="NCBI Taxonomy" id="7936"/>
    <lineage>
        <taxon>Eukaryota</taxon>
        <taxon>Metazoa</taxon>
        <taxon>Chordata</taxon>
        <taxon>Craniata</taxon>
        <taxon>Vertebrata</taxon>
        <taxon>Euteleostomi</taxon>
        <taxon>Actinopterygii</taxon>
        <taxon>Neopterygii</taxon>
        <taxon>Teleostei</taxon>
        <taxon>Anguilliformes</taxon>
        <taxon>Anguillidae</taxon>
        <taxon>Anguilla</taxon>
    </lineage>
</organism>
<reference evidence="2" key="2">
    <citation type="journal article" date="2015" name="Fish Shellfish Immunol.">
        <title>Early steps in the European eel (Anguilla anguilla)-Vibrio vulnificus interaction in the gills: Role of the RtxA13 toxin.</title>
        <authorList>
            <person name="Callol A."/>
            <person name="Pajuelo D."/>
            <person name="Ebbesson L."/>
            <person name="Teles M."/>
            <person name="MacKenzie S."/>
            <person name="Amaro C."/>
        </authorList>
    </citation>
    <scope>NUCLEOTIDE SEQUENCE</scope>
</reference>
<dbReference type="AlphaFoldDB" id="A0A0E9XXH0"/>
<reference evidence="2" key="1">
    <citation type="submission" date="2014-11" db="EMBL/GenBank/DDBJ databases">
        <authorList>
            <person name="Amaro Gonzalez C."/>
        </authorList>
    </citation>
    <scope>NUCLEOTIDE SEQUENCE</scope>
</reference>
<evidence type="ECO:0000256" key="1">
    <source>
        <dbReference type="SAM" id="MobiDB-lite"/>
    </source>
</evidence>
<feature type="region of interest" description="Disordered" evidence="1">
    <location>
        <begin position="1"/>
        <end position="22"/>
    </location>
</feature>